<dbReference type="Gene3D" id="3.30.565.10">
    <property type="entry name" value="Histidine kinase-like ATPase, C-terminal domain"/>
    <property type="match status" value="1"/>
</dbReference>
<dbReference type="InterPro" id="IPR003660">
    <property type="entry name" value="HAMP_dom"/>
</dbReference>
<evidence type="ECO:0000256" key="8">
    <source>
        <dbReference type="ARBA" id="ARBA00022741"/>
    </source>
</evidence>
<dbReference type="Pfam" id="PF00512">
    <property type="entry name" value="HisKA"/>
    <property type="match status" value="1"/>
</dbReference>
<evidence type="ECO:0000256" key="6">
    <source>
        <dbReference type="ARBA" id="ARBA00022679"/>
    </source>
</evidence>
<keyword evidence="9 18" id="KW-0418">Kinase</keyword>
<dbReference type="InterPro" id="IPR036097">
    <property type="entry name" value="HisK_dim/P_sf"/>
</dbReference>
<keyword evidence="14" id="KW-0175">Coiled coil</keyword>
<evidence type="ECO:0000313" key="18">
    <source>
        <dbReference type="EMBL" id="ATF25814.1"/>
    </source>
</evidence>
<dbReference type="EMBL" id="OUNC01000045">
    <property type="protein sequence ID" value="SPP29472.1"/>
    <property type="molecule type" value="Genomic_DNA"/>
</dbReference>
<evidence type="ECO:0000256" key="9">
    <source>
        <dbReference type="ARBA" id="ARBA00022777"/>
    </source>
</evidence>
<dbReference type="OrthoDB" id="9762826at2"/>
<dbReference type="SUPFAM" id="SSF158472">
    <property type="entry name" value="HAMP domain-like"/>
    <property type="match status" value="1"/>
</dbReference>
<dbReference type="PROSITE" id="PS50885">
    <property type="entry name" value="HAMP"/>
    <property type="match status" value="1"/>
</dbReference>
<dbReference type="Proteomes" id="UP000243591">
    <property type="component" value="Chromosome"/>
</dbReference>
<dbReference type="PANTHER" id="PTHR45528:SF1">
    <property type="entry name" value="SENSOR HISTIDINE KINASE CPXA"/>
    <property type="match status" value="1"/>
</dbReference>
<name>A0A291BXA9_BROTH</name>
<evidence type="ECO:0000259" key="17">
    <source>
        <dbReference type="PROSITE" id="PS50885"/>
    </source>
</evidence>
<reference evidence="18 20" key="1">
    <citation type="submission" date="2017-09" db="EMBL/GenBank/DDBJ databases">
        <title>Complete Genome Sequences of Two Strains of the Meat Spoilage Bacterium Brochothrix thermosphacta Isolated from Ground Chicken.</title>
        <authorList>
            <person name="Paoli G.C."/>
            <person name="Wijey C."/>
            <person name="Chen C.-Y."/>
            <person name="Nguyen L."/>
            <person name="Yan X."/>
            <person name="Irwin P.L."/>
        </authorList>
    </citation>
    <scope>NUCLEOTIDE SEQUENCE [LARGE SCALE GENOMIC DNA]</scope>
    <source>
        <strain evidence="18 20">BI</strain>
    </source>
</reference>
<dbReference type="PROSITE" id="PS50109">
    <property type="entry name" value="HIS_KIN"/>
    <property type="match status" value="1"/>
</dbReference>
<reference evidence="19" key="2">
    <citation type="submission" date="2018-04" db="EMBL/GenBank/DDBJ databases">
        <authorList>
            <person name="Go L.Y."/>
            <person name="Mitchell J.A."/>
        </authorList>
    </citation>
    <scope>NUCLEOTIDE SEQUENCE</scope>
    <source>
        <strain evidence="19">BSAS1 3</strain>
    </source>
</reference>
<keyword evidence="6 19" id="KW-0808">Transferase</keyword>
<evidence type="ECO:0000256" key="15">
    <source>
        <dbReference type="SAM" id="Phobius"/>
    </source>
</evidence>
<evidence type="ECO:0000313" key="19">
    <source>
        <dbReference type="EMBL" id="SPP29472.1"/>
    </source>
</evidence>
<comment type="catalytic activity">
    <reaction evidence="1">
        <text>ATP + protein L-histidine = ADP + protein N-phospho-L-histidine.</text>
        <dbReference type="EC" id="2.7.13.3"/>
    </reaction>
</comment>
<comment type="subcellular location">
    <subcellularLocation>
        <location evidence="2">Cell membrane</location>
        <topology evidence="2">Multi-pass membrane protein</topology>
    </subcellularLocation>
</comment>
<evidence type="ECO:0000256" key="12">
    <source>
        <dbReference type="ARBA" id="ARBA00023012"/>
    </source>
</evidence>
<evidence type="ECO:0000256" key="4">
    <source>
        <dbReference type="ARBA" id="ARBA00022475"/>
    </source>
</evidence>
<keyword evidence="7 15" id="KW-0812">Transmembrane</keyword>
<dbReference type="EMBL" id="CP023483">
    <property type="protein sequence ID" value="ATF25814.1"/>
    <property type="molecule type" value="Genomic_DNA"/>
</dbReference>
<evidence type="ECO:0000256" key="7">
    <source>
        <dbReference type="ARBA" id="ARBA00022692"/>
    </source>
</evidence>
<feature type="transmembrane region" description="Helical" evidence="15">
    <location>
        <begin position="167"/>
        <end position="187"/>
    </location>
</feature>
<protein>
    <recommendedName>
        <fullName evidence="3">histidine kinase</fullName>
        <ecNumber evidence="3">2.7.13.3</ecNumber>
    </recommendedName>
</protein>
<dbReference type="GO" id="GO:0000155">
    <property type="term" value="F:phosphorelay sensor kinase activity"/>
    <property type="evidence" value="ECO:0007669"/>
    <property type="project" value="InterPro"/>
</dbReference>
<sequence length="463" mass="52593">MKNKISIKMALFFSAIIVVCFAVMYTVNSYVAPRYYHWQMENKISAMMADISEKPKALRTEKWLQEQKEQQQVVIVRVPIVEEDNDAFNERVSFELTRNRVALNRFWITEDTLEKLKGNPEIIQKEYNQDKQKASFLVQLKVLDNQLYVVGVSTVHFSETSAVMNRFNGVTLLLTLLVIISLVFIAARKMVQPLIELKEVTGKIAEFDFVKMTHITTDEIGDLSQNINRMSTNLQLYQQQLVAHNTQLKQLIADLTHELKTPIALIGAYSAGIKDGLDDGTYLTVIQEQNNRLNDIVNRMLKLSQLEQREIKREAVSINKLWSETVNESTPALNLTQHQLQTIGLEKETVIFAEAEVLRLLFDNIVSNSLKYASSKIITATWSQTTTDVTLVLSNQTTLSEDFPINKLWDAFYTHEPSRNEALSGTGLGLAIVAAISEAHGYRTKIAIVDGHFSFILHLPIKA</sequence>
<accession>A0A291BXA9</accession>
<dbReference type="SMART" id="SM00304">
    <property type="entry name" value="HAMP"/>
    <property type="match status" value="1"/>
</dbReference>
<evidence type="ECO:0000313" key="21">
    <source>
        <dbReference type="Proteomes" id="UP000270190"/>
    </source>
</evidence>
<feature type="coiled-coil region" evidence="14">
    <location>
        <begin position="220"/>
        <end position="254"/>
    </location>
</feature>
<evidence type="ECO:0000256" key="11">
    <source>
        <dbReference type="ARBA" id="ARBA00022989"/>
    </source>
</evidence>
<gene>
    <name evidence="19" type="ORF">BTBSAS_50120</name>
    <name evidence="18" type="ORF">CNY62_05065</name>
</gene>
<proteinExistence type="predicted"/>
<evidence type="ECO:0000256" key="1">
    <source>
        <dbReference type="ARBA" id="ARBA00000085"/>
    </source>
</evidence>
<keyword evidence="20" id="KW-1185">Reference proteome</keyword>
<dbReference type="EC" id="2.7.13.3" evidence="3"/>
<keyword evidence="13 15" id="KW-0472">Membrane</keyword>
<feature type="domain" description="HAMP" evidence="17">
    <location>
        <begin position="188"/>
        <end position="239"/>
    </location>
</feature>
<evidence type="ECO:0000256" key="3">
    <source>
        <dbReference type="ARBA" id="ARBA00012438"/>
    </source>
</evidence>
<evidence type="ECO:0000256" key="5">
    <source>
        <dbReference type="ARBA" id="ARBA00022553"/>
    </source>
</evidence>
<keyword evidence="5" id="KW-0597">Phosphoprotein</keyword>
<dbReference type="Proteomes" id="UP000270190">
    <property type="component" value="Unassembled WGS sequence"/>
</dbReference>
<dbReference type="STRING" id="2756.BFR44_06795"/>
<dbReference type="GO" id="GO:0005524">
    <property type="term" value="F:ATP binding"/>
    <property type="evidence" value="ECO:0007669"/>
    <property type="project" value="UniProtKB-KW"/>
</dbReference>
<keyword evidence="11 15" id="KW-1133">Transmembrane helix</keyword>
<dbReference type="SUPFAM" id="SSF47384">
    <property type="entry name" value="Homodimeric domain of signal transducing histidine kinase"/>
    <property type="match status" value="1"/>
</dbReference>
<dbReference type="InterPro" id="IPR005467">
    <property type="entry name" value="His_kinase_dom"/>
</dbReference>
<dbReference type="InterPro" id="IPR003594">
    <property type="entry name" value="HATPase_dom"/>
</dbReference>
<evidence type="ECO:0000259" key="16">
    <source>
        <dbReference type="PROSITE" id="PS50109"/>
    </source>
</evidence>
<dbReference type="AlphaFoldDB" id="A0A291BXA9"/>
<dbReference type="SUPFAM" id="SSF55874">
    <property type="entry name" value="ATPase domain of HSP90 chaperone/DNA topoisomerase II/histidine kinase"/>
    <property type="match status" value="1"/>
</dbReference>
<dbReference type="RefSeq" id="WP_081315986.1">
    <property type="nucleotide sequence ID" value="NZ_CBCPKC010000007.1"/>
</dbReference>
<keyword evidence="12" id="KW-0902">Two-component regulatory system</keyword>
<organism evidence="18 20">
    <name type="scientific">Brochothrix thermosphacta</name>
    <name type="common">Microbacterium thermosphactum</name>
    <dbReference type="NCBI Taxonomy" id="2756"/>
    <lineage>
        <taxon>Bacteria</taxon>
        <taxon>Bacillati</taxon>
        <taxon>Bacillota</taxon>
        <taxon>Bacilli</taxon>
        <taxon>Bacillales</taxon>
        <taxon>Listeriaceae</taxon>
        <taxon>Brochothrix</taxon>
    </lineage>
</organism>
<dbReference type="Pfam" id="PF00672">
    <property type="entry name" value="HAMP"/>
    <property type="match status" value="1"/>
</dbReference>
<evidence type="ECO:0000256" key="10">
    <source>
        <dbReference type="ARBA" id="ARBA00022840"/>
    </source>
</evidence>
<dbReference type="Gene3D" id="6.10.340.10">
    <property type="match status" value="1"/>
</dbReference>
<dbReference type="CDD" id="cd00082">
    <property type="entry name" value="HisKA"/>
    <property type="match status" value="1"/>
</dbReference>
<keyword evidence="8" id="KW-0547">Nucleotide-binding</keyword>
<dbReference type="Pfam" id="PF02518">
    <property type="entry name" value="HATPase_c"/>
    <property type="match status" value="1"/>
</dbReference>
<dbReference type="GO" id="GO:0005886">
    <property type="term" value="C:plasma membrane"/>
    <property type="evidence" value="ECO:0007669"/>
    <property type="project" value="UniProtKB-SubCell"/>
</dbReference>
<evidence type="ECO:0000313" key="20">
    <source>
        <dbReference type="Proteomes" id="UP000243591"/>
    </source>
</evidence>
<dbReference type="InterPro" id="IPR036890">
    <property type="entry name" value="HATPase_C_sf"/>
</dbReference>
<dbReference type="PANTHER" id="PTHR45528">
    <property type="entry name" value="SENSOR HISTIDINE KINASE CPXA"/>
    <property type="match status" value="1"/>
</dbReference>
<keyword evidence="4" id="KW-1003">Cell membrane</keyword>
<dbReference type="SMART" id="SM00388">
    <property type="entry name" value="HisKA"/>
    <property type="match status" value="1"/>
</dbReference>
<feature type="domain" description="Histidine kinase" evidence="16">
    <location>
        <begin position="254"/>
        <end position="463"/>
    </location>
</feature>
<evidence type="ECO:0000256" key="14">
    <source>
        <dbReference type="SAM" id="Coils"/>
    </source>
</evidence>
<dbReference type="Gene3D" id="1.10.287.130">
    <property type="match status" value="1"/>
</dbReference>
<dbReference type="InterPro" id="IPR003661">
    <property type="entry name" value="HisK_dim/P_dom"/>
</dbReference>
<evidence type="ECO:0000256" key="13">
    <source>
        <dbReference type="ARBA" id="ARBA00023136"/>
    </source>
</evidence>
<dbReference type="KEGG" id="bths:CNY62_05065"/>
<dbReference type="SMART" id="SM00387">
    <property type="entry name" value="HATPase_c"/>
    <property type="match status" value="1"/>
</dbReference>
<dbReference type="InterPro" id="IPR050398">
    <property type="entry name" value="HssS/ArlS-like"/>
</dbReference>
<evidence type="ECO:0000256" key="2">
    <source>
        <dbReference type="ARBA" id="ARBA00004651"/>
    </source>
</evidence>
<dbReference type="CDD" id="cd06225">
    <property type="entry name" value="HAMP"/>
    <property type="match status" value="1"/>
</dbReference>
<keyword evidence="10" id="KW-0067">ATP-binding</keyword>
<reference evidence="21" key="3">
    <citation type="submission" date="2018-04" db="EMBL/GenBank/DDBJ databases">
        <authorList>
            <person name="Illikoud N."/>
        </authorList>
    </citation>
    <scope>NUCLEOTIDE SEQUENCE [LARGE SCALE GENOMIC DNA]</scope>
</reference>